<accession>A0A7W4Z5W5</accession>
<sequence>MGALHETWMAQLFSYNNPVKTLRSFQIKTIQLHHFDPGVDKVLHKAIF</sequence>
<comment type="caution">
    <text evidence="1">The sequence shown here is derived from an EMBL/GenBank/DDBJ whole genome shotgun (WGS) entry which is preliminary data.</text>
</comment>
<protein>
    <submittedName>
        <fullName evidence="1">Uncharacterized protein</fullName>
    </submittedName>
</protein>
<reference evidence="1 2" key="1">
    <citation type="submission" date="2020-08" db="EMBL/GenBank/DDBJ databases">
        <title>Genomic Encyclopedia of Type Strains, Phase III (KMG-III): the genomes of soil and plant-associated and newly described type strains.</title>
        <authorList>
            <person name="Whitman W."/>
        </authorList>
    </citation>
    <scope>NUCLEOTIDE SEQUENCE [LARGE SCALE GENOMIC DNA]</scope>
    <source>
        <strain evidence="1 2">CECT 8654</strain>
    </source>
</reference>
<gene>
    <name evidence="1" type="ORF">FHR99_001879</name>
</gene>
<organism evidence="1 2">
    <name type="scientific">Litorivivens lipolytica</name>
    <dbReference type="NCBI Taxonomy" id="1524264"/>
    <lineage>
        <taxon>Bacteria</taxon>
        <taxon>Pseudomonadati</taxon>
        <taxon>Pseudomonadota</taxon>
        <taxon>Gammaproteobacteria</taxon>
        <taxon>Litorivivens</taxon>
    </lineage>
</organism>
<dbReference type="EMBL" id="JACHWY010000002">
    <property type="protein sequence ID" value="MBB3047613.1"/>
    <property type="molecule type" value="Genomic_DNA"/>
</dbReference>
<dbReference type="AlphaFoldDB" id="A0A7W4Z5W5"/>
<proteinExistence type="predicted"/>
<name>A0A7W4Z5W5_9GAMM</name>
<keyword evidence="2" id="KW-1185">Reference proteome</keyword>
<evidence type="ECO:0000313" key="2">
    <source>
        <dbReference type="Proteomes" id="UP000537130"/>
    </source>
</evidence>
<dbReference type="Proteomes" id="UP000537130">
    <property type="component" value="Unassembled WGS sequence"/>
</dbReference>
<evidence type="ECO:0000313" key="1">
    <source>
        <dbReference type="EMBL" id="MBB3047613.1"/>
    </source>
</evidence>